<evidence type="ECO:0000313" key="12">
    <source>
        <dbReference type="Proteomes" id="UP000199441"/>
    </source>
</evidence>
<dbReference type="PANTHER" id="PTHR47245">
    <property type="entry name" value="PEPTIDYLPROLYL ISOMERASE"/>
    <property type="match status" value="1"/>
</dbReference>
<evidence type="ECO:0000256" key="2">
    <source>
        <dbReference type="ARBA" id="ARBA00007656"/>
    </source>
</evidence>
<dbReference type="Gene3D" id="3.10.50.40">
    <property type="match status" value="1"/>
</dbReference>
<dbReference type="GO" id="GO:0003755">
    <property type="term" value="F:peptidyl-prolyl cis-trans isomerase activity"/>
    <property type="evidence" value="ECO:0007669"/>
    <property type="project" value="UniProtKB-KW"/>
</dbReference>
<dbReference type="InterPro" id="IPR023058">
    <property type="entry name" value="PPIase_PpiC_CS"/>
</dbReference>
<reference evidence="12" key="1">
    <citation type="submission" date="2016-10" db="EMBL/GenBank/DDBJ databases">
        <authorList>
            <person name="Varghese N."/>
            <person name="Submissions S."/>
        </authorList>
    </citation>
    <scope>NUCLEOTIDE SEQUENCE [LARGE SCALE GENOMIC DNA]</scope>
    <source>
        <strain evidence="12">DSM 26922</strain>
    </source>
</reference>
<dbReference type="PANTHER" id="PTHR47245:SF2">
    <property type="entry name" value="PEPTIDYL-PROLYL CIS-TRANS ISOMERASE HP_0175-RELATED"/>
    <property type="match status" value="1"/>
</dbReference>
<evidence type="ECO:0000256" key="4">
    <source>
        <dbReference type="ARBA" id="ARBA00018370"/>
    </source>
</evidence>
<protein>
    <recommendedName>
        <fullName evidence="4">Parvulin-like PPIase</fullName>
        <ecNumber evidence="3">5.2.1.8</ecNumber>
    </recommendedName>
    <alternativeName>
        <fullName evidence="6">Peptidyl-prolyl cis-trans isomerase plp</fullName>
    </alternativeName>
    <alternativeName>
        <fullName evidence="7">Rotamase plp</fullName>
    </alternativeName>
</protein>
<dbReference type="InterPro" id="IPR050245">
    <property type="entry name" value="PrsA_foldase"/>
</dbReference>
<comment type="similarity">
    <text evidence="2">Belongs to the PpiC/parvulin rotamase family.</text>
</comment>
<dbReference type="STRING" id="670155.SAMN04488001_1835"/>
<comment type="catalytic activity">
    <reaction evidence="1">
        <text>[protein]-peptidylproline (omega=180) = [protein]-peptidylproline (omega=0)</text>
        <dbReference type="Rhea" id="RHEA:16237"/>
        <dbReference type="Rhea" id="RHEA-COMP:10747"/>
        <dbReference type="Rhea" id="RHEA-COMP:10748"/>
        <dbReference type="ChEBI" id="CHEBI:83833"/>
        <dbReference type="ChEBI" id="CHEBI:83834"/>
        <dbReference type="EC" id="5.2.1.8"/>
    </reaction>
</comment>
<dbReference type="SUPFAM" id="SSF109998">
    <property type="entry name" value="Triger factor/SurA peptide-binding domain-like"/>
    <property type="match status" value="1"/>
</dbReference>
<dbReference type="PROSITE" id="PS50198">
    <property type="entry name" value="PPIC_PPIASE_2"/>
    <property type="match status" value="1"/>
</dbReference>
<dbReference type="PROSITE" id="PS01096">
    <property type="entry name" value="PPIC_PPIASE_1"/>
    <property type="match status" value="1"/>
</dbReference>
<feature type="domain" description="PpiC" evidence="10">
    <location>
        <begin position="135"/>
        <end position="224"/>
    </location>
</feature>
<dbReference type="InterPro" id="IPR027304">
    <property type="entry name" value="Trigger_fact/SurA_dom_sf"/>
</dbReference>
<gene>
    <name evidence="11" type="ORF">SAMN04488001_1835</name>
</gene>
<dbReference type="OrthoDB" id="14196at2"/>
<evidence type="ECO:0000256" key="1">
    <source>
        <dbReference type="ARBA" id="ARBA00000971"/>
    </source>
</evidence>
<dbReference type="EMBL" id="FNOI01000002">
    <property type="protein sequence ID" value="SDW79667.1"/>
    <property type="molecule type" value="Genomic_DNA"/>
</dbReference>
<keyword evidence="8 11" id="KW-0413">Isomerase</keyword>
<sequence>MGKFSTLLRATGLAVTVAMPAMPALAQDAKTVMATVNGTDITLGHMIALQERLPEQYKQLEDAVLFEGILDQLIQQTALSQEMEKDLSGAIELSKENEIRAFLAGELLAKIGTADLDESAIQDAYKARYAEGEPETEFSASHILVETEEEAKELVTLLEGDVDFAELAKEKSTGPSGPSGGSLGWFGKGAMVPEFEQAVVALEDGAVSEPVQTQFGWHVIKRNESRIKEAPALDDVRDEIERELRAKAIDDEINRLTDAADVTRVEVAVDPTAIRNVGLLSK</sequence>
<proteinExistence type="inferred from homology"/>
<dbReference type="EC" id="5.2.1.8" evidence="3"/>
<evidence type="ECO:0000256" key="3">
    <source>
        <dbReference type="ARBA" id="ARBA00013194"/>
    </source>
</evidence>
<dbReference type="AlphaFoldDB" id="A0A1H2WGK3"/>
<accession>A0A1H2WGK3</accession>
<evidence type="ECO:0000256" key="7">
    <source>
        <dbReference type="ARBA" id="ARBA00031484"/>
    </source>
</evidence>
<dbReference type="SUPFAM" id="SSF54534">
    <property type="entry name" value="FKBP-like"/>
    <property type="match status" value="1"/>
</dbReference>
<dbReference type="InterPro" id="IPR046357">
    <property type="entry name" value="PPIase_dom_sf"/>
</dbReference>
<evidence type="ECO:0000256" key="5">
    <source>
        <dbReference type="ARBA" id="ARBA00023110"/>
    </source>
</evidence>
<keyword evidence="5 8" id="KW-0697">Rotamase</keyword>
<dbReference type="RefSeq" id="WP_089946602.1">
    <property type="nucleotide sequence ID" value="NZ_FNOI01000002.1"/>
</dbReference>
<organism evidence="11 12">
    <name type="scientific">Litoreibacter albidus</name>
    <dbReference type="NCBI Taxonomy" id="670155"/>
    <lineage>
        <taxon>Bacteria</taxon>
        <taxon>Pseudomonadati</taxon>
        <taxon>Pseudomonadota</taxon>
        <taxon>Alphaproteobacteria</taxon>
        <taxon>Rhodobacterales</taxon>
        <taxon>Roseobacteraceae</taxon>
        <taxon>Litoreibacter</taxon>
    </lineage>
</organism>
<name>A0A1H2WGK3_9RHOB</name>
<evidence type="ECO:0000256" key="6">
    <source>
        <dbReference type="ARBA" id="ARBA00030642"/>
    </source>
</evidence>
<evidence type="ECO:0000256" key="8">
    <source>
        <dbReference type="PROSITE-ProRule" id="PRU00278"/>
    </source>
</evidence>
<keyword evidence="9" id="KW-0732">Signal</keyword>
<evidence type="ECO:0000313" key="11">
    <source>
        <dbReference type="EMBL" id="SDW79667.1"/>
    </source>
</evidence>
<keyword evidence="12" id="KW-1185">Reference proteome</keyword>
<dbReference type="InterPro" id="IPR000297">
    <property type="entry name" value="PPIase_PpiC"/>
</dbReference>
<feature type="signal peptide" evidence="9">
    <location>
        <begin position="1"/>
        <end position="26"/>
    </location>
</feature>
<dbReference type="Proteomes" id="UP000199441">
    <property type="component" value="Unassembled WGS sequence"/>
</dbReference>
<evidence type="ECO:0000256" key="9">
    <source>
        <dbReference type="SAM" id="SignalP"/>
    </source>
</evidence>
<feature type="chain" id="PRO_5011444727" description="Parvulin-like PPIase" evidence="9">
    <location>
        <begin position="27"/>
        <end position="282"/>
    </location>
</feature>
<dbReference type="Pfam" id="PF00639">
    <property type="entry name" value="Rotamase"/>
    <property type="match status" value="1"/>
</dbReference>
<evidence type="ECO:0000259" key="10">
    <source>
        <dbReference type="PROSITE" id="PS50198"/>
    </source>
</evidence>